<proteinExistence type="inferred from homology"/>
<sequence length="500" mass="55372">MSDRVAHLFPFIPINYLSKTLDWDAVKIGRPPSRSPEIKTHSGLGFNRRKYKNKTCTSTSSRCGRGRPTPVADSNERSPGKEGKHRAPLNSSNIITLTKHTTTMTSNNGYLKNDETFSTRAIHEGNEPEQWNSLAVVPPISMATTFKQDGPAEFKFFEYGRSGNPTRGCLEKCLASIENGKHGLAFASGLAATTTITHLLSAGDHIVSMDDLYGGTNRYFRTVASRMGMQIDFIDATDTKKVEAAMKPNTKMVWIETPTNPTLKIVDIAAVVAIVKKKSDCFLVVDNTFMSPYFQRPLDLGADLVMSSVTKYINGHTDVIMGCICTKRDDLHERLRFLQNAIGPVPSPFDCYLVNRSIKTLALRMEKHMQNGLAVARFLENHPCVEKVIHPGLPSHPQYELSKRQCHGHSGMLSFYIKGNNLEVSKKFFQKLKVFTLAESLGGYESLCELPSVMTHASVPKETRDKLGITDGLIRVSCGLEGADDLIKDLDQALRAVVSV</sequence>
<protein>
    <recommendedName>
        <fullName evidence="4">cystathionine gamma-lyase</fullName>
        <ecNumber evidence="4">4.4.1.1</ecNumber>
    </recommendedName>
    <alternativeName>
        <fullName evidence="7">Gamma-cystathionase</fullName>
    </alternativeName>
</protein>
<gene>
    <name evidence="10" type="ORF">O3P69_010572</name>
</gene>
<dbReference type="GO" id="GO:0019346">
    <property type="term" value="P:transsulfuration"/>
    <property type="evidence" value="ECO:0007669"/>
    <property type="project" value="InterPro"/>
</dbReference>
<evidence type="ECO:0000256" key="5">
    <source>
        <dbReference type="ARBA" id="ARBA00022898"/>
    </source>
</evidence>
<evidence type="ECO:0000256" key="9">
    <source>
        <dbReference type="SAM" id="MobiDB-lite"/>
    </source>
</evidence>
<dbReference type="FunFam" id="3.90.1150.10:FF:000008">
    <property type="entry name" value="Cystathionine gamma-synthase"/>
    <property type="match status" value="1"/>
</dbReference>
<dbReference type="GO" id="GO:0004123">
    <property type="term" value="F:cystathionine gamma-lyase activity"/>
    <property type="evidence" value="ECO:0007669"/>
    <property type="project" value="TreeGrafter"/>
</dbReference>
<dbReference type="Gene3D" id="3.40.640.10">
    <property type="entry name" value="Type I PLP-dependent aspartate aminotransferase-like (Major domain)"/>
    <property type="match status" value="1"/>
</dbReference>
<dbReference type="EMBL" id="JARAKH010000031">
    <property type="protein sequence ID" value="KAK8385908.1"/>
    <property type="molecule type" value="Genomic_DNA"/>
</dbReference>
<dbReference type="EC" id="4.4.1.1" evidence="4"/>
<evidence type="ECO:0000256" key="4">
    <source>
        <dbReference type="ARBA" id="ARBA00012085"/>
    </source>
</evidence>
<feature type="region of interest" description="Disordered" evidence="9">
    <location>
        <begin position="34"/>
        <end position="89"/>
    </location>
</feature>
<dbReference type="Proteomes" id="UP001487740">
    <property type="component" value="Unassembled WGS sequence"/>
</dbReference>
<evidence type="ECO:0000256" key="8">
    <source>
        <dbReference type="RuleBase" id="RU362118"/>
    </source>
</evidence>
<evidence type="ECO:0000313" key="11">
    <source>
        <dbReference type="Proteomes" id="UP001487740"/>
    </source>
</evidence>
<dbReference type="GO" id="GO:0030170">
    <property type="term" value="F:pyridoxal phosphate binding"/>
    <property type="evidence" value="ECO:0007669"/>
    <property type="project" value="InterPro"/>
</dbReference>
<comment type="cofactor">
    <cofactor evidence="1 8">
        <name>pyridoxal 5'-phosphate</name>
        <dbReference type="ChEBI" id="CHEBI:597326"/>
    </cofactor>
</comment>
<keyword evidence="6" id="KW-0028">Amino-acid biosynthesis</keyword>
<evidence type="ECO:0000256" key="2">
    <source>
        <dbReference type="ARBA" id="ARBA00005038"/>
    </source>
</evidence>
<dbReference type="SUPFAM" id="SSF53383">
    <property type="entry name" value="PLP-dependent transferases"/>
    <property type="match status" value="1"/>
</dbReference>
<accession>A0AAW0TFK4</accession>
<dbReference type="InterPro" id="IPR015421">
    <property type="entry name" value="PyrdxlP-dep_Trfase_major"/>
</dbReference>
<dbReference type="PANTHER" id="PTHR11808">
    <property type="entry name" value="TRANS-SULFURATION ENZYME FAMILY MEMBER"/>
    <property type="match status" value="1"/>
</dbReference>
<dbReference type="GO" id="GO:0019343">
    <property type="term" value="P:cysteine biosynthetic process via cystathionine"/>
    <property type="evidence" value="ECO:0007669"/>
    <property type="project" value="TreeGrafter"/>
</dbReference>
<dbReference type="Pfam" id="PF01053">
    <property type="entry name" value="Cys_Met_Meta_PP"/>
    <property type="match status" value="1"/>
</dbReference>
<dbReference type="AlphaFoldDB" id="A0AAW0TFK4"/>
<dbReference type="Gene3D" id="3.90.1150.10">
    <property type="entry name" value="Aspartate Aminotransferase, domain 1"/>
    <property type="match status" value="1"/>
</dbReference>
<dbReference type="PANTHER" id="PTHR11808:SF15">
    <property type="entry name" value="CYSTATHIONINE GAMMA-LYASE"/>
    <property type="match status" value="1"/>
</dbReference>
<dbReference type="FunFam" id="3.40.640.10:FF:000009">
    <property type="entry name" value="Cystathionine gamma-synthase homolog"/>
    <property type="match status" value="1"/>
</dbReference>
<reference evidence="10 11" key="1">
    <citation type="submission" date="2023-03" db="EMBL/GenBank/DDBJ databases">
        <title>High-quality genome of Scylla paramamosain provides insights in environmental adaptation.</title>
        <authorList>
            <person name="Zhang L."/>
        </authorList>
    </citation>
    <scope>NUCLEOTIDE SEQUENCE [LARGE SCALE GENOMIC DNA]</scope>
    <source>
        <strain evidence="10">LZ_2023a</strain>
        <tissue evidence="10">Muscle</tissue>
    </source>
</reference>
<evidence type="ECO:0000256" key="3">
    <source>
        <dbReference type="ARBA" id="ARBA00009077"/>
    </source>
</evidence>
<dbReference type="InterPro" id="IPR015424">
    <property type="entry name" value="PyrdxlP-dep_Trfase"/>
</dbReference>
<dbReference type="InterPro" id="IPR015422">
    <property type="entry name" value="PyrdxlP-dep_Trfase_small"/>
</dbReference>
<organism evidence="10 11">
    <name type="scientific">Scylla paramamosain</name>
    <name type="common">Mud crab</name>
    <dbReference type="NCBI Taxonomy" id="85552"/>
    <lineage>
        <taxon>Eukaryota</taxon>
        <taxon>Metazoa</taxon>
        <taxon>Ecdysozoa</taxon>
        <taxon>Arthropoda</taxon>
        <taxon>Crustacea</taxon>
        <taxon>Multicrustacea</taxon>
        <taxon>Malacostraca</taxon>
        <taxon>Eumalacostraca</taxon>
        <taxon>Eucarida</taxon>
        <taxon>Decapoda</taxon>
        <taxon>Pleocyemata</taxon>
        <taxon>Brachyura</taxon>
        <taxon>Eubrachyura</taxon>
        <taxon>Portunoidea</taxon>
        <taxon>Portunidae</taxon>
        <taxon>Portuninae</taxon>
        <taxon>Scylla</taxon>
    </lineage>
</organism>
<dbReference type="CDD" id="cd00614">
    <property type="entry name" value="CGS_like"/>
    <property type="match status" value="1"/>
</dbReference>
<evidence type="ECO:0000256" key="6">
    <source>
        <dbReference type="ARBA" id="ARBA00023192"/>
    </source>
</evidence>
<keyword evidence="6" id="KW-0198">Cysteine biosynthesis</keyword>
<keyword evidence="5 8" id="KW-0663">Pyridoxal phosphate</keyword>
<comment type="similarity">
    <text evidence="3 8">Belongs to the trans-sulfuration enzymes family.</text>
</comment>
<evidence type="ECO:0000256" key="1">
    <source>
        <dbReference type="ARBA" id="ARBA00001933"/>
    </source>
</evidence>
<dbReference type="InterPro" id="IPR000277">
    <property type="entry name" value="Cys/Met-Metab_PyrdxlP-dep_enz"/>
</dbReference>
<evidence type="ECO:0000313" key="10">
    <source>
        <dbReference type="EMBL" id="KAK8385908.1"/>
    </source>
</evidence>
<name>A0AAW0TFK4_SCYPA</name>
<keyword evidence="11" id="KW-1185">Reference proteome</keyword>
<comment type="caution">
    <text evidence="10">The sequence shown here is derived from an EMBL/GenBank/DDBJ whole genome shotgun (WGS) entry which is preliminary data.</text>
</comment>
<dbReference type="GO" id="GO:0005737">
    <property type="term" value="C:cytoplasm"/>
    <property type="evidence" value="ECO:0007669"/>
    <property type="project" value="TreeGrafter"/>
</dbReference>
<comment type="pathway">
    <text evidence="2">Amino-acid biosynthesis; L-cysteine biosynthesis; L-cysteine from L-homocysteine and L-serine: step 2/2.</text>
</comment>
<evidence type="ECO:0000256" key="7">
    <source>
        <dbReference type="ARBA" id="ARBA00029853"/>
    </source>
</evidence>